<organism evidence="2 3">
    <name type="scientific">Vagococcus fluvialis bH819</name>
    <dbReference type="NCBI Taxonomy" id="1255619"/>
    <lineage>
        <taxon>Bacteria</taxon>
        <taxon>Bacillati</taxon>
        <taxon>Bacillota</taxon>
        <taxon>Bacilli</taxon>
        <taxon>Lactobacillales</taxon>
        <taxon>Enterococcaceae</taxon>
        <taxon>Vagococcus</taxon>
    </lineage>
</organism>
<keyword evidence="1" id="KW-0732">Signal</keyword>
<dbReference type="EMBL" id="FWFD01000008">
    <property type="protein sequence ID" value="SLM85323.1"/>
    <property type="molecule type" value="Genomic_DNA"/>
</dbReference>
<sequence>MKRKWVAISFLLSTLFFITSCGITQELDESLAVSKELNVVIGQQESIIKDLLKTVEKIEPSFEKDMDAKPKTGLFQEQEGDLYKNFNKRKELLDELVAGQKEVKKYRKDLKRISSKEAIDVDNDKLRLISSSLKIIENNYDSLILYMQTGFEQEELLYENLPVDNLTEQASIIDRTYGSVTMVAEESISNMEYTSSLIKNFLKQASVNKH</sequence>
<gene>
    <name evidence="2" type="ORF">FM121_04445</name>
</gene>
<protein>
    <recommendedName>
        <fullName evidence="4">Lipoprotein</fullName>
    </recommendedName>
</protein>
<evidence type="ECO:0008006" key="4">
    <source>
        <dbReference type="Google" id="ProtNLM"/>
    </source>
</evidence>
<keyword evidence="3" id="KW-1185">Reference proteome</keyword>
<reference evidence="3" key="1">
    <citation type="submission" date="2017-02" db="EMBL/GenBank/DDBJ databases">
        <authorList>
            <person name="Dridi B."/>
        </authorList>
    </citation>
    <scope>NUCLEOTIDE SEQUENCE [LARGE SCALE GENOMIC DNA]</scope>
    <source>
        <strain evidence="3">bH819</strain>
    </source>
</reference>
<dbReference type="OrthoDB" id="2199508at2"/>
<dbReference type="RefSeq" id="WP_086950960.1">
    <property type="nucleotide sequence ID" value="NZ_FWFD01000008.1"/>
</dbReference>
<name>A0A1X6WLV5_9ENTE</name>
<evidence type="ECO:0000313" key="2">
    <source>
        <dbReference type="EMBL" id="SLM85323.1"/>
    </source>
</evidence>
<proteinExistence type="predicted"/>
<dbReference type="PROSITE" id="PS51257">
    <property type="entry name" value="PROKAR_LIPOPROTEIN"/>
    <property type="match status" value="1"/>
</dbReference>
<evidence type="ECO:0000256" key="1">
    <source>
        <dbReference type="SAM" id="SignalP"/>
    </source>
</evidence>
<feature type="chain" id="PRO_5039707559" description="Lipoprotein" evidence="1">
    <location>
        <begin position="22"/>
        <end position="210"/>
    </location>
</feature>
<dbReference type="Proteomes" id="UP000195918">
    <property type="component" value="Unassembled WGS sequence"/>
</dbReference>
<dbReference type="AlphaFoldDB" id="A0A1X6WLV5"/>
<accession>A0A1X6WLV5</accession>
<evidence type="ECO:0000313" key="3">
    <source>
        <dbReference type="Proteomes" id="UP000195918"/>
    </source>
</evidence>
<feature type="signal peptide" evidence="1">
    <location>
        <begin position="1"/>
        <end position="21"/>
    </location>
</feature>